<dbReference type="Proteomes" id="UP000694924">
    <property type="component" value="Unplaced"/>
</dbReference>
<dbReference type="GeneID" id="107073544"/>
<dbReference type="PANTHER" id="PTHR38681">
    <property type="entry name" value="RETROVIRUS-RELATED POL POLYPROTEIN FROM TRANSPOSON 412-LIKE PROTEIN-RELATED"/>
    <property type="match status" value="1"/>
</dbReference>
<dbReference type="Gene3D" id="3.30.420.10">
    <property type="entry name" value="Ribonuclease H-like superfamily/Ribonuclease H"/>
    <property type="match status" value="1"/>
</dbReference>
<evidence type="ECO:0000313" key="3">
    <source>
        <dbReference type="RefSeq" id="XP_015189715.1"/>
    </source>
</evidence>
<dbReference type="PROSITE" id="PS50994">
    <property type="entry name" value="INTEGRASE"/>
    <property type="match status" value="1"/>
</dbReference>
<dbReference type="InterPro" id="IPR036397">
    <property type="entry name" value="RNaseH_sf"/>
</dbReference>
<protein>
    <submittedName>
        <fullName evidence="3">Uncharacterized protein LOC107073544</fullName>
    </submittedName>
</protein>
<proteinExistence type="predicted"/>
<reference evidence="3" key="1">
    <citation type="submission" date="2025-08" db="UniProtKB">
        <authorList>
            <consortium name="RefSeq"/>
        </authorList>
    </citation>
    <scope>IDENTIFICATION</scope>
</reference>
<dbReference type="PANTHER" id="PTHR38681:SF1">
    <property type="entry name" value="RETROVIRUS-RELATED POL POLYPROTEIN FROM TRANSPOSON 412-LIKE PROTEIN"/>
    <property type="match status" value="1"/>
</dbReference>
<accession>A0ABM1JB77</accession>
<organism evidence="2 3">
    <name type="scientific">Polistes dominula</name>
    <name type="common">European paper wasp</name>
    <name type="synonym">Vespa dominula</name>
    <dbReference type="NCBI Taxonomy" id="743375"/>
    <lineage>
        <taxon>Eukaryota</taxon>
        <taxon>Metazoa</taxon>
        <taxon>Ecdysozoa</taxon>
        <taxon>Arthropoda</taxon>
        <taxon>Hexapoda</taxon>
        <taxon>Insecta</taxon>
        <taxon>Pterygota</taxon>
        <taxon>Neoptera</taxon>
        <taxon>Endopterygota</taxon>
        <taxon>Hymenoptera</taxon>
        <taxon>Apocrita</taxon>
        <taxon>Aculeata</taxon>
        <taxon>Vespoidea</taxon>
        <taxon>Vespidae</taxon>
        <taxon>Polistinae</taxon>
        <taxon>Polistini</taxon>
        <taxon>Polistes</taxon>
    </lineage>
</organism>
<name>A0ABM1JB77_POLDO</name>
<gene>
    <name evidence="3" type="primary">LOC107073544</name>
</gene>
<dbReference type="InterPro" id="IPR001584">
    <property type="entry name" value="Integrase_cat-core"/>
</dbReference>
<evidence type="ECO:0000259" key="1">
    <source>
        <dbReference type="PROSITE" id="PS50994"/>
    </source>
</evidence>
<feature type="domain" description="Integrase catalytic" evidence="1">
    <location>
        <begin position="1"/>
        <end position="127"/>
    </location>
</feature>
<dbReference type="RefSeq" id="XP_015189715.1">
    <property type="nucleotide sequence ID" value="XM_015334229.1"/>
</dbReference>
<sequence length="185" mass="21260">MPDTSADTVATTFYSQWISRFGSPITITTDQGTKFESQLFEALTKLVGAKRIRTTAYHPASNGMIKRWHRSLKTAIMCHEEKDWVGILPTVLLGLRTSLKEDIKASAAELVYGENIRLPGEFFLSEELLQDPHIPIPTAHHTKKKHFIQDRLYTCTHIFLRVDAVKKTIRSALRRSIRNYTKNYR</sequence>
<dbReference type="SUPFAM" id="SSF53098">
    <property type="entry name" value="Ribonuclease H-like"/>
    <property type="match status" value="1"/>
</dbReference>
<keyword evidence="2" id="KW-1185">Reference proteome</keyword>
<evidence type="ECO:0000313" key="2">
    <source>
        <dbReference type="Proteomes" id="UP000694924"/>
    </source>
</evidence>
<dbReference type="InterPro" id="IPR012337">
    <property type="entry name" value="RNaseH-like_sf"/>
</dbReference>